<protein>
    <submittedName>
        <fullName evidence="8">GMC family oxidoreductase</fullName>
    </submittedName>
</protein>
<dbReference type="InterPro" id="IPR036188">
    <property type="entry name" value="FAD/NAD-bd_sf"/>
</dbReference>
<dbReference type="Pfam" id="PF05199">
    <property type="entry name" value="GMC_oxred_C"/>
    <property type="match status" value="1"/>
</dbReference>
<reference evidence="8 9" key="1">
    <citation type="submission" date="2020-04" db="EMBL/GenBank/DDBJ databases">
        <title>Genome-Wide Identification of 5-Methylcytosine Sites in Bacterial Genomes By High-Throughput Sequencing of MspJI Restriction Fragments.</title>
        <authorList>
            <person name="Wu V."/>
        </authorList>
    </citation>
    <scope>NUCLEOTIDE SEQUENCE [LARGE SCALE GENOMIC DNA]</scope>
    <source>
        <strain evidence="8 9">S2</strain>
    </source>
</reference>
<comment type="similarity">
    <text evidence="2">Belongs to the GMC oxidoreductase family.</text>
</comment>
<dbReference type="AlphaFoldDB" id="A0A6H1P4Z6"/>
<evidence type="ECO:0000256" key="2">
    <source>
        <dbReference type="ARBA" id="ARBA00010790"/>
    </source>
</evidence>
<dbReference type="GO" id="GO:0050660">
    <property type="term" value="F:flavin adenine dinucleotide binding"/>
    <property type="evidence" value="ECO:0007669"/>
    <property type="project" value="InterPro"/>
</dbReference>
<dbReference type="Gene3D" id="3.50.50.60">
    <property type="entry name" value="FAD/NAD(P)-binding domain"/>
    <property type="match status" value="2"/>
</dbReference>
<evidence type="ECO:0000313" key="9">
    <source>
        <dbReference type="Proteomes" id="UP000501868"/>
    </source>
</evidence>
<comment type="cofactor">
    <cofactor evidence="1">
        <name>FAD</name>
        <dbReference type="ChEBI" id="CHEBI:57692"/>
    </cofactor>
</comment>
<dbReference type="SUPFAM" id="SSF51905">
    <property type="entry name" value="FAD/NAD(P)-binding domain"/>
    <property type="match status" value="1"/>
</dbReference>
<feature type="domain" description="Glucose-methanol-choline oxidoreductase N-terminal" evidence="6">
    <location>
        <begin position="125"/>
        <end position="274"/>
    </location>
</feature>
<feature type="domain" description="Glucose-methanol-choline oxidoreductase C-terminal" evidence="7">
    <location>
        <begin position="344"/>
        <end position="467"/>
    </location>
</feature>
<evidence type="ECO:0000256" key="1">
    <source>
        <dbReference type="ARBA" id="ARBA00001974"/>
    </source>
</evidence>
<dbReference type="PANTHER" id="PTHR42784">
    <property type="entry name" value="PYRANOSE 2-OXIDASE"/>
    <property type="match status" value="1"/>
</dbReference>
<keyword evidence="5" id="KW-0560">Oxidoreductase</keyword>
<dbReference type="InterPro" id="IPR000172">
    <property type="entry name" value="GMC_OxRdtase_N"/>
</dbReference>
<organism evidence="8 9">
    <name type="scientific">Priestia megaterium</name>
    <name type="common">Bacillus megaterium</name>
    <dbReference type="NCBI Taxonomy" id="1404"/>
    <lineage>
        <taxon>Bacteria</taxon>
        <taxon>Bacillati</taxon>
        <taxon>Bacillota</taxon>
        <taxon>Bacilli</taxon>
        <taxon>Bacillales</taxon>
        <taxon>Bacillaceae</taxon>
        <taxon>Priestia</taxon>
    </lineage>
</organism>
<evidence type="ECO:0000313" key="8">
    <source>
        <dbReference type="EMBL" id="QIZ08674.1"/>
    </source>
</evidence>
<dbReference type="InterPro" id="IPR007867">
    <property type="entry name" value="GMC_OxRtase_C"/>
</dbReference>
<dbReference type="EMBL" id="CP051128">
    <property type="protein sequence ID" value="QIZ08674.1"/>
    <property type="molecule type" value="Genomic_DNA"/>
</dbReference>
<gene>
    <name evidence="8" type="ORF">HFZ78_19850</name>
</gene>
<name>A0A6H1P4Z6_PRIMG</name>
<dbReference type="InterPro" id="IPR051473">
    <property type="entry name" value="P2Ox-like"/>
</dbReference>
<evidence type="ECO:0000256" key="3">
    <source>
        <dbReference type="ARBA" id="ARBA00022630"/>
    </source>
</evidence>
<keyword evidence="4" id="KW-0274">FAD</keyword>
<dbReference type="PANTHER" id="PTHR42784:SF1">
    <property type="entry name" value="PYRANOSE 2-OXIDASE"/>
    <property type="match status" value="1"/>
</dbReference>
<reference evidence="8 9" key="2">
    <citation type="submission" date="2020-04" db="EMBL/GenBank/DDBJ databases">
        <authorList>
            <person name="Fomenkov A."/>
            <person name="Anton B.P."/>
            <person name="Roberts R.J."/>
        </authorList>
    </citation>
    <scope>NUCLEOTIDE SEQUENCE [LARGE SCALE GENOMIC DNA]</scope>
    <source>
        <strain evidence="8 9">S2</strain>
    </source>
</reference>
<evidence type="ECO:0000256" key="4">
    <source>
        <dbReference type="ARBA" id="ARBA00022827"/>
    </source>
</evidence>
<evidence type="ECO:0000256" key="5">
    <source>
        <dbReference type="ARBA" id="ARBA00023002"/>
    </source>
</evidence>
<sequence>MRNTWIPSTPLEQMANTEYDVLIIGTGAGGGAVTWRICEQWGKNGKKVGVVESGDFLLPTQAANIPTMNSERMNKLHESVSKPLGRFNPEFQGAKQVFAFGGRTLFWNAITPRLNQLELGQWPVTVQEMESYYRVAERVMNVSREYTKDSQITEELLNRLQWKGITEAAPAPIAAELGPGIYGQEGSDVFFGAIDFFAKALNHRPFDLTVKTRAVQVLVESGKVVGVKVLSSEKKPYILKAKTVVLSASTFETPRLLLHSGIKGQAIGHYLMNHSFVLATGTISREEFPEPLGTLSILIPSTPDRHYQIQLRGPNGYFWYQPYQTKPFLKELEINFLCSGEVEPRYENKVTLDPYKTDEFGVPEVQIHFSYSEKDQAIIREIAGAIEQISSFCGISMYSKPGLPSICLMPPGDQNHDSGTCRMGLDPSTSAVNKYGQIHGVEGLYVADNSVIPSIGSANLTLTTVALSIRTADYIIHQDQERAFT</sequence>
<evidence type="ECO:0000259" key="7">
    <source>
        <dbReference type="Pfam" id="PF05199"/>
    </source>
</evidence>
<dbReference type="GO" id="GO:0016614">
    <property type="term" value="F:oxidoreductase activity, acting on CH-OH group of donors"/>
    <property type="evidence" value="ECO:0007669"/>
    <property type="project" value="InterPro"/>
</dbReference>
<dbReference type="Pfam" id="PF00732">
    <property type="entry name" value="GMC_oxred_N"/>
    <property type="match status" value="1"/>
</dbReference>
<keyword evidence="3" id="KW-0285">Flavoprotein</keyword>
<dbReference type="Proteomes" id="UP000501868">
    <property type="component" value="Chromosome"/>
</dbReference>
<evidence type="ECO:0000259" key="6">
    <source>
        <dbReference type="Pfam" id="PF00732"/>
    </source>
</evidence>
<proteinExistence type="inferred from homology"/>
<accession>A0A6H1P4Z6</accession>
<dbReference type="SUPFAM" id="SSF54373">
    <property type="entry name" value="FAD-linked reductases, C-terminal domain"/>
    <property type="match status" value="1"/>
</dbReference>